<dbReference type="Proteomes" id="UP000053831">
    <property type="component" value="Unassembled WGS sequence"/>
</dbReference>
<comment type="caution">
    <text evidence="2">The sequence shown here is derived from an EMBL/GenBank/DDBJ whole genome shotgun (WGS) entry which is preliminary data.</text>
</comment>
<name>A0A0M9VVF6_ESCWE</name>
<evidence type="ECO:0000256" key="1">
    <source>
        <dbReference type="SAM" id="Phobius"/>
    </source>
</evidence>
<proteinExistence type="predicted"/>
<gene>
    <name evidence="2" type="ORF">ESCO_004506</name>
</gene>
<accession>A0A0M9VVF6</accession>
<organism evidence="2 3">
    <name type="scientific">Escovopsis weberi</name>
    <dbReference type="NCBI Taxonomy" id="150374"/>
    <lineage>
        <taxon>Eukaryota</taxon>
        <taxon>Fungi</taxon>
        <taxon>Dikarya</taxon>
        <taxon>Ascomycota</taxon>
        <taxon>Pezizomycotina</taxon>
        <taxon>Sordariomycetes</taxon>
        <taxon>Hypocreomycetidae</taxon>
        <taxon>Hypocreales</taxon>
        <taxon>Hypocreaceae</taxon>
        <taxon>Escovopsis</taxon>
    </lineage>
</organism>
<sequence>MCLLTCIPTAGESYPPAASFSNPQPLNSTTVADQMSTATAISLGMSISFVLFLFAGLYILRHVKLQPNEKQRRHRQKTLGNVNDTVMITGSSA</sequence>
<reference evidence="2 3" key="1">
    <citation type="submission" date="2015-07" db="EMBL/GenBank/DDBJ databases">
        <title>The genome of the fungus Escovopsis weberi, a specialized disease agent of ant agriculture.</title>
        <authorList>
            <person name="de Man T.J."/>
            <person name="Stajich J.E."/>
            <person name="Kubicek C.P."/>
            <person name="Chenthamara K."/>
            <person name="Atanasova L."/>
            <person name="Druzhinina I.S."/>
            <person name="Birnbaum S."/>
            <person name="Barribeau S.M."/>
            <person name="Teiling C."/>
            <person name="Suen G."/>
            <person name="Currie C."/>
            <person name="Gerardo N.M."/>
        </authorList>
    </citation>
    <scope>NUCLEOTIDE SEQUENCE [LARGE SCALE GENOMIC DNA]</scope>
</reference>
<keyword evidence="1" id="KW-0812">Transmembrane</keyword>
<protein>
    <submittedName>
        <fullName evidence="2">Uncharacterized protein</fullName>
    </submittedName>
</protein>
<keyword evidence="3" id="KW-1185">Reference proteome</keyword>
<evidence type="ECO:0000313" key="2">
    <source>
        <dbReference type="EMBL" id="KOS20942.1"/>
    </source>
</evidence>
<keyword evidence="1" id="KW-0472">Membrane</keyword>
<dbReference type="EMBL" id="LGSR01000013">
    <property type="protein sequence ID" value="KOS20942.1"/>
    <property type="molecule type" value="Genomic_DNA"/>
</dbReference>
<keyword evidence="1" id="KW-1133">Transmembrane helix</keyword>
<evidence type="ECO:0000313" key="3">
    <source>
        <dbReference type="Proteomes" id="UP000053831"/>
    </source>
</evidence>
<dbReference type="AlphaFoldDB" id="A0A0M9VVF6"/>
<feature type="transmembrane region" description="Helical" evidence="1">
    <location>
        <begin position="38"/>
        <end position="60"/>
    </location>
</feature>